<reference evidence="1" key="1">
    <citation type="journal article" date="2020" name="New Phytol.">
        <title>Comparative genomics reveals dynamic genome evolution in host specialist ectomycorrhizal fungi.</title>
        <authorList>
            <person name="Lofgren L.A."/>
            <person name="Nguyen N.H."/>
            <person name="Vilgalys R."/>
            <person name="Ruytinx J."/>
            <person name="Liao H.L."/>
            <person name="Branco S."/>
            <person name="Kuo A."/>
            <person name="LaButti K."/>
            <person name="Lipzen A."/>
            <person name="Andreopoulos W."/>
            <person name="Pangilinan J."/>
            <person name="Riley R."/>
            <person name="Hundley H."/>
            <person name="Na H."/>
            <person name="Barry K."/>
            <person name="Grigoriev I.V."/>
            <person name="Stajich J.E."/>
            <person name="Kennedy P.G."/>
        </authorList>
    </citation>
    <scope>NUCLEOTIDE SEQUENCE</scope>
    <source>
        <strain evidence="1">MN1</strain>
    </source>
</reference>
<comment type="caution">
    <text evidence="1">The sequence shown here is derived from an EMBL/GenBank/DDBJ whole genome shotgun (WGS) entry which is preliminary data.</text>
</comment>
<name>A0A9P7ECW7_9AGAM</name>
<dbReference type="GeneID" id="64634054"/>
<evidence type="ECO:0000313" key="1">
    <source>
        <dbReference type="EMBL" id="KAG1817646.1"/>
    </source>
</evidence>
<dbReference type="EMBL" id="JABBWG010000013">
    <property type="protein sequence ID" value="KAG1817646.1"/>
    <property type="molecule type" value="Genomic_DNA"/>
</dbReference>
<keyword evidence="2" id="KW-1185">Reference proteome</keyword>
<gene>
    <name evidence="1" type="ORF">BJ212DRAFT_1480207</name>
</gene>
<protein>
    <submittedName>
        <fullName evidence="1">Uncharacterized protein</fullName>
    </submittedName>
</protein>
<proteinExistence type="predicted"/>
<dbReference type="AlphaFoldDB" id="A0A9P7ECW7"/>
<accession>A0A9P7ECW7</accession>
<dbReference type="OrthoDB" id="3254233at2759"/>
<organism evidence="1 2">
    <name type="scientific">Suillus subaureus</name>
    <dbReference type="NCBI Taxonomy" id="48587"/>
    <lineage>
        <taxon>Eukaryota</taxon>
        <taxon>Fungi</taxon>
        <taxon>Dikarya</taxon>
        <taxon>Basidiomycota</taxon>
        <taxon>Agaricomycotina</taxon>
        <taxon>Agaricomycetes</taxon>
        <taxon>Agaricomycetidae</taxon>
        <taxon>Boletales</taxon>
        <taxon>Suillineae</taxon>
        <taxon>Suillaceae</taxon>
        <taxon>Suillus</taxon>
    </lineage>
</organism>
<sequence length="418" mass="46560">MPLQLKACHPGEEAEEEENLPVLAMHFERDSAEPYYLFNQLEEDNSDLALKAAQVKHKWKYVNLGKVLDSVHTTELDPKKTHVIDDEIELALWVSKSSGGIKTSSDHNIAFSMYIEAIAFVFPQCSNTFEQHSSPLLALVPILPHPQLGQKVDQIGKREIEEGMIPVTNGIEVPAPNQMVSVISLTAATKGDVRVLTENLSAQTKELLNEGIMHGQRFRHKGVWGLGVSFYSRTALWTETVAPMSQPPVCKFSNLDAMNTIQTHPSLFKVSTPIKVDIFEALSADHPNPSFVHSVCDGLCERFWPFADTHPNEWPLVFDNLDWPPKTDAKKEFLCTQIEKEVDIGHYSQAFGPGLLPGMYSMPIHAVLKPGTNKHQLVTDHSAGIYMLNSMISHNDIAGVTLDNVHDLVNGLCAFRHT</sequence>
<dbReference type="RefSeq" id="XP_041193888.1">
    <property type="nucleotide sequence ID" value="XM_041340038.1"/>
</dbReference>
<dbReference type="Proteomes" id="UP000807769">
    <property type="component" value="Unassembled WGS sequence"/>
</dbReference>
<evidence type="ECO:0000313" key="2">
    <source>
        <dbReference type="Proteomes" id="UP000807769"/>
    </source>
</evidence>